<feature type="chain" id="PRO_5035714463" evidence="1">
    <location>
        <begin position="22"/>
        <end position="141"/>
    </location>
</feature>
<evidence type="ECO:0000313" key="3">
    <source>
        <dbReference type="Proteomes" id="UP000749559"/>
    </source>
</evidence>
<dbReference type="EMBL" id="CAIIXF020000001">
    <property type="protein sequence ID" value="CAH1775689.1"/>
    <property type="molecule type" value="Genomic_DNA"/>
</dbReference>
<keyword evidence="1" id="KW-0732">Signal</keyword>
<evidence type="ECO:0000313" key="2">
    <source>
        <dbReference type="EMBL" id="CAH1775689.1"/>
    </source>
</evidence>
<protein>
    <submittedName>
        <fullName evidence="2">Uncharacterized protein</fullName>
    </submittedName>
</protein>
<reference evidence="2" key="1">
    <citation type="submission" date="2022-03" db="EMBL/GenBank/DDBJ databases">
        <authorList>
            <person name="Martin C."/>
        </authorList>
    </citation>
    <scope>NUCLEOTIDE SEQUENCE</scope>
</reference>
<organism evidence="2 3">
    <name type="scientific">Owenia fusiformis</name>
    <name type="common">Polychaete worm</name>
    <dbReference type="NCBI Taxonomy" id="6347"/>
    <lineage>
        <taxon>Eukaryota</taxon>
        <taxon>Metazoa</taxon>
        <taxon>Spiralia</taxon>
        <taxon>Lophotrochozoa</taxon>
        <taxon>Annelida</taxon>
        <taxon>Polychaeta</taxon>
        <taxon>Sedentaria</taxon>
        <taxon>Canalipalpata</taxon>
        <taxon>Sabellida</taxon>
        <taxon>Oweniida</taxon>
        <taxon>Oweniidae</taxon>
        <taxon>Owenia</taxon>
    </lineage>
</organism>
<gene>
    <name evidence="2" type="ORF">OFUS_LOCUS2960</name>
</gene>
<keyword evidence="3" id="KW-1185">Reference proteome</keyword>
<evidence type="ECO:0000256" key="1">
    <source>
        <dbReference type="SAM" id="SignalP"/>
    </source>
</evidence>
<comment type="caution">
    <text evidence="2">The sequence shown here is derived from an EMBL/GenBank/DDBJ whole genome shotgun (WGS) entry which is preliminary data.</text>
</comment>
<name>A0A8S4N5H3_OWEFU</name>
<dbReference type="Proteomes" id="UP000749559">
    <property type="component" value="Unassembled WGS sequence"/>
</dbReference>
<feature type="signal peptide" evidence="1">
    <location>
        <begin position="1"/>
        <end position="21"/>
    </location>
</feature>
<sequence>MRFLNILLTVILMFHIDSVYCQVPGFCEQCFRTKCPQASPEQVTDAECEHVPAPLCPGLCGCTVCAQVEKARCGFTFARCTQGLNCVERITGEVRNLHSGYHMFDGRCTDIRGVKIVEKYGRQWIEGARGLSHLPRDNGRY</sequence>
<accession>A0A8S4N5H3</accession>
<dbReference type="AlphaFoldDB" id="A0A8S4N5H3"/>
<proteinExistence type="predicted"/>